<dbReference type="PANTHER" id="PTHR21600">
    <property type="entry name" value="MITOCHONDRIAL RNA PSEUDOURIDINE SYNTHASE"/>
    <property type="match status" value="1"/>
</dbReference>
<feature type="compositionally biased region" description="Pro residues" evidence="3">
    <location>
        <begin position="1954"/>
        <end position="1964"/>
    </location>
</feature>
<feature type="domain" description="C2H2-type" evidence="4">
    <location>
        <begin position="1409"/>
        <end position="1430"/>
    </location>
</feature>
<evidence type="ECO:0000259" key="4">
    <source>
        <dbReference type="PROSITE" id="PS00028"/>
    </source>
</evidence>
<dbReference type="EMBL" id="CAJNDS010000369">
    <property type="protein sequence ID" value="CAE7198458.1"/>
    <property type="molecule type" value="Genomic_DNA"/>
</dbReference>
<evidence type="ECO:0000313" key="6">
    <source>
        <dbReference type="Proteomes" id="UP000604046"/>
    </source>
</evidence>
<accession>A0A812J3T5</accession>
<dbReference type="CDD" id="cd02869">
    <property type="entry name" value="PseudoU_synth_RluA_like"/>
    <property type="match status" value="1"/>
</dbReference>
<feature type="coiled-coil region" evidence="2">
    <location>
        <begin position="1093"/>
        <end position="1120"/>
    </location>
</feature>
<gene>
    <name evidence="5" type="primary">rluA</name>
    <name evidence="5" type="ORF">SNAT2548_LOCUS5738</name>
</gene>
<dbReference type="SUPFAM" id="SSF55120">
    <property type="entry name" value="Pseudouridine synthase"/>
    <property type="match status" value="1"/>
</dbReference>
<comment type="similarity">
    <text evidence="1">Belongs to the pseudouridine synthase RluA family.</text>
</comment>
<keyword evidence="2" id="KW-0175">Coiled coil</keyword>
<dbReference type="InterPro" id="IPR050188">
    <property type="entry name" value="RluA_PseudoU_synthase"/>
</dbReference>
<evidence type="ECO:0000256" key="3">
    <source>
        <dbReference type="SAM" id="MobiDB-lite"/>
    </source>
</evidence>
<dbReference type="InterPro" id="IPR013087">
    <property type="entry name" value="Znf_C2H2_type"/>
</dbReference>
<dbReference type="InterPro" id="IPR020103">
    <property type="entry name" value="PsdUridine_synth_cat_dom_sf"/>
</dbReference>
<evidence type="ECO:0000256" key="1">
    <source>
        <dbReference type="ARBA" id="ARBA00010876"/>
    </source>
</evidence>
<dbReference type="GO" id="GO:0009982">
    <property type="term" value="F:pseudouridine synthase activity"/>
    <property type="evidence" value="ECO:0007669"/>
    <property type="project" value="InterPro"/>
</dbReference>
<feature type="region of interest" description="Disordered" evidence="3">
    <location>
        <begin position="1380"/>
        <end position="1404"/>
    </location>
</feature>
<dbReference type="SUPFAM" id="SSF52540">
    <property type="entry name" value="P-loop containing nucleoside triphosphate hydrolases"/>
    <property type="match status" value="1"/>
</dbReference>
<feature type="coiled-coil region" evidence="2">
    <location>
        <begin position="890"/>
        <end position="924"/>
    </location>
</feature>
<reference evidence="5" key="1">
    <citation type="submission" date="2021-02" db="EMBL/GenBank/DDBJ databases">
        <authorList>
            <person name="Dougan E. K."/>
            <person name="Rhodes N."/>
            <person name="Thang M."/>
            <person name="Chan C."/>
        </authorList>
    </citation>
    <scope>NUCLEOTIDE SEQUENCE</scope>
</reference>
<comment type="caution">
    <text evidence="5">The sequence shown here is derived from an EMBL/GenBank/DDBJ whole genome shotgun (WGS) entry which is preliminary data.</text>
</comment>
<feature type="region of interest" description="Disordered" evidence="3">
    <location>
        <begin position="1899"/>
        <end position="1978"/>
    </location>
</feature>
<proteinExistence type="inferred from homology"/>
<name>A0A812J3T5_9DINO</name>
<dbReference type="GO" id="GO:0000455">
    <property type="term" value="P:enzyme-directed rRNA pseudouridine synthesis"/>
    <property type="evidence" value="ECO:0007669"/>
    <property type="project" value="TreeGrafter"/>
</dbReference>
<dbReference type="InterPro" id="IPR027417">
    <property type="entry name" value="P-loop_NTPase"/>
</dbReference>
<dbReference type="Pfam" id="PF00849">
    <property type="entry name" value="PseudoU_synth_2"/>
    <property type="match status" value="1"/>
</dbReference>
<dbReference type="InterPro" id="IPR006145">
    <property type="entry name" value="PsdUridine_synth_RsuA/RluA"/>
</dbReference>
<feature type="region of interest" description="Disordered" evidence="3">
    <location>
        <begin position="1647"/>
        <end position="1669"/>
    </location>
</feature>
<sequence length="1978" mass="220604">MHEFGCNVQIGALSMWGLIDSFYELDMFLDLPAVKGLKRQQQKLLGQHLSAGDKDVFLDTCWTLFKENDPNFDIEALDGDVQKKMGEDFDFYTLVAEMFRNKPPVSRTVLLHSSCDTIKGNLISIFAENLYVDGLIKDCRKANGGKELSVLTELQKRHPMTFRFERDLKKIDVTRLHRSMGFSEAVQNELLVPGGEFLVDQSPPEVDIGDEALRVIHAHPHEGMFEVRGAKAHLRIFLGYSRIRTGYLEYAKQNVQFAMKKGSELLARAAPRIDLSIAGNEVLKLLGKGRAPRSRMELGVMGAMCLLPSFRLDFDGMENYSDAEDFEFDVVDLHADNYVAESSYEAFGMAVIMDVPSGKSRWEGEPDSLDRVLRVRAWFTESMEGVNAANFDSTVFLSKPSQDFFQEQMEKEFQHEQHLLRRELRQNTVLFEQMTERMLIRGALSKPEEDELASAFPSRRDTLLDLASELQLQQNWSSIAGDALQDALYESLVNSADFSSDETKGPIVLSRILDMVRMLETHVAKMQGKSLIFLVGDTGSGKSTTASYLMKIKLEEERGPMGRAWNHKDLSGPAISPSWSASQTLYAESFVAGDLGSSFAIVDTPGFEDTRGDAYRLVTGLSLDRAVAVASCIPSLVLTVPYALISEKRGQAMLELLAKVRGRFPNILNPEQFDVGHVDQGLHIIVTKANRPHAEQVRAIETGAFAREALKHCSENLKRFESSPLDARVLKEHSRMWQTLHLLAGRKRIHVLDLGNRKQRKDLLQSFMRSRHGLCTKPDYGTTFHDPKSQKVLEVFVSVAAHTWRGFFGKLRQKYPDWIRRTEKRLAEVQHESEELMKQRDEQRRNLADTLSKWRQLKKDLGTDGGAPEDLLHLLEEQAAQDVAEANSSASACDRRLRGARDRLADAKEDANSVQINISALQAQIKRLKSGSTDVDVYSHQYAGTMAVVGDCGGETMELALEAVREWNFSNCKSRQEFDVSTYKGTLWHYAYIPRGYRLIPAVEEQRKRFQVLLSEEETFGSTVAKVSGSKYMLQARKASPDGRTIVSIFEFHFDASQPYPSVQVVHRIPNIDFNEARLRNADAELTDLLSRKAGADATKSSAQEEVESLETKCAGERSKVDEIILAGKLKEVDQRIEFSERQLTLFAESDGAFQADRARLLNETSALTRELSELRRKHAQLAFTIKGFYHKVVPALVQMSEFVRNILTSGAVNRDVFQELDSFLKVHAEANPSGMKEPGILVMAGDVLAQYRNISSGNSVRIDCIGFVASAAVFDTGHACVLSRSIEQSFKLLCSRRHALASWQATDVMALSRDAELLAGLAKELELNGGGAPAGELLLHNRQLRKWLGDRKLLKFIAEHPKVFRVESTGHQHTIFLQPDAPAHAPTPACDGPSARKGSPDSPGRWQCSSCTSCFSTRNQLFAHLAADHGLVRASRHEVPKAAEDRRFAATEAKELQRELVAGLRYVMASRGNGKEPVRLDWVATVPRARGALTRWLRAEVAGGAALPSHAARSEEWWKVAIPQLMRFLQERPDIFVVGQLGGEEAIPGECRLRRTRIALTGAAWDDAERLERESQEALISRVAVVLRSLQADPQKKRFRSQLLCDVAQDAGVQRLLNGRLLARVLATDPRFELDEDAKHGTTVRLLDARSPLERGSGAPSGTGKDPTEPVVVLARQEGFAAILDKPAGVSTEELIEAFQAEETPGDTCGYRIQSISRLDLPTSGALVVPLCQEAEEHLKHRFATRDVAKAYLALAVGDVTPEQGIIDAKLRSVQSADRYRAVVHPYGKPAATVYRKLTCLAGDTRHSCYSLVLAWPLTGRMHQIRAHFAHRGFPLAGDVRYAPKKDASAWCGRRLFLHAAHLQLSEDFQALSLLKEDLLGPLRELKVSEDQLKELEDPHFYQRRGNCEMEPDNVAGEEPGTSDTDSEDTDVEALLEKGSTADWDPAAATPVLAPPPRCPQPETPQEAVEEMIPMNL</sequence>
<dbReference type="Gene3D" id="3.30.2350.10">
    <property type="entry name" value="Pseudouridine synthase"/>
    <property type="match status" value="1"/>
</dbReference>
<protein>
    <submittedName>
        <fullName evidence="5">RluA protein</fullName>
    </submittedName>
</protein>
<evidence type="ECO:0000313" key="5">
    <source>
        <dbReference type="EMBL" id="CAE7198458.1"/>
    </source>
</evidence>
<dbReference type="Gene3D" id="3.40.50.300">
    <property type="entry name" value="P-loop containing nucleotide triphosphate hydrolases"/>
    <property type="match status" value="1"/>
</dbReference>
<organism evidence="5 6">
    <name type="scientific">Symbiodinium natans</name>
    <dbReference type="NCBI Taxonomy" id="878477"/>
    <lineage>
        <taxon>Eukaryota</taxon>
        <taxon>Sar</taxon>
        <taxon>Alveolata</taxon>
        <taxon>Dinophyceae</taxon>
        <taxon>Suessiales</taxon>
        <taxon>Symbiodiniaceae</taxon>
        <taxon>Symbiodinium</taxon>
    </lineage>
</organism>
<dbReference type="PROSITE" id="PS00028">
    <property type="entry name" value="ZINC_FINGER_C2H2_1"/>
    <property type="match status" value="1"/>
</dbReference>
<dbReference type="PANTHER" id="PTHR21600:SF87">
    <property type="entry name" value="RNA PSEUDOURIDYLATE SYNTHASE DOMAIN-CONTAINING PROTEIN 1"/>
    <property type="match status" value="1"/>
</dbReference>
<feature type="compositionally biased region" description="Acidic residues" evidence="3">
    <location>
        <begin position="1926"/>
        <end position="1935"/>
    </location>
</feature>
<keyword evidence="6" id="KW-1185">Reference proteome</keyword>
<feature type="coiled-coil region" evidence="2">
    <location>
        <begin position="819"/>
        <end position="853"/>
    </location>
</feature>
<dbReference type="OrthoDB" id="420154at2759"/>
<dbReference type="Proteomes" id="UP000604046">
    <property type="component" value="Unassembled WGS sequence"/>
</dbReference>
<dbReference type="GO" id="GO:0003723">
    <property type="term" value="F:RNA binding"/>
    <property type="evidence" value="ECO:0007669"/>
    <property type="project" value="InterPro"/>
</dbReference>
<evidence type="ECO:0000256" key="2">
    <source>
        <dbReference type="SAM" id="Coils"/>
    </source>
</evidence>